<dbReference type="Pfam" id="PF11887">
    <property type="entry name" value="Mce4_CUP1"/>
    <property type="match status" value="1"/>
</dbReference>
<protein>
    <submittedName>
        <fullName evidence="3">MCE family protein</fullName>
    </submittedName>
</protein>
<reference evidence="4" key="1">
    <citation type="journal article" date="2019" name="Int. J. Syst. Evol. Microbiol.">
        <title>The Global Catalogue of Microorganisms (GCM) 10K type strain sequencing project: providing services to taxonomists for standard genome sequencing and annotation.</title>
        <authorList>
            <consortium name="The Broad Institute Genomics Platform"/>
            <consortium name="The Broad Institute Genome Sequencing Center for Infectious Disease"/>
            <person name="Wu L."/>
            <person name="Ma J."/>
        </authorList>
    </citation>
    <scope>NUCLEOTIDE SEQUENCE [LARGE SCALE GENOMIC DNA]</scope>
    <source>
        <strain evidence="4">JCM 13006</strain>
    </source>
</reference>
<dbReference type="NCBIfam" id="TIGR00996">
    <property type="entry name" value="Mtu_fam_mce"/>
    <property type="match status" value="1"/>
</dbReference>
<dbReference type="RefSeq" id="WP_345695306.1">
    <property type="nucleotide sequence ID" value="NZ_BAABIS010000001.1"/>
</dbReference>
<organism evidence="3 4">
    <name type="scientific">Kitasatospora terrestris</name>
    <dbReference type="NCBI Taxonomy" id="258051"/>
    <lineage>
        <taxon>Bacteria</taxon>
        <taxon>Bacillati</taxon>
        <taxon>Actinomycetota</taxon>
        <taxon>Actinomycetes</taxon>
        <taxon>Kitasatosporales</taxon>
        <taxon>Streptomycetaceae</taxon>
        <taxon>Kitasatospora</taxon>
    </lineage>
</organism>
<dbReference type="InterPro" id="IPR052336">
    <property type="entry name" value="MlaD_Phospholipid_Transporter"/>
</dbReference>
<dbReference type="InterPro" id="IPR005693">
    <property type="entry name" value="Mce"/>
</dbReference>
<dbReference type="Proteomes" id="UP001501752">
    <property type="component" value="Unassembled WGS sequence"/>
</dbReference>
<accession>A0ABP9D8Y9</accession>
<sequence length="420" mass="44297">MNAARTYRRRGAGLVFLLVPALLAGLSVAVYEKAFTDSAEVVVETGSAGHELHPNADVKLRGVVVGQVRRISSDGGGARLTLALDPDRLPQIPAGVSVQLLPTTLFGERYVALVPDAAQPAAGHLRAGAVIRQDRSADAIELQQVLDHLMPVLTAVEPAKLSATLSAVATALDGRGTELGATLTKLDGYLEQLNPELPTLNEDIHQLVAVSRSYDQAAPDLLQALDDLTRTGATLVDRQAALATLYGTGTATAQDLTAFLRQNRDNLIHLTADSRGTLDLLARYAPEFPCTLRTMANFVPAMDRALGKGTDRPGLHVSVTTLPSRGRYLPGQDTPVYRASGGPQCYAVPYTGRTTPLSDVPSFAGPDPSGLGLPNSPQENQLVGELLRARRPGAPLPAGAPDWASLLAGPLFRGAEVTVE</sequence>
<name>A0ABP9D8Y9_9ACTN</name>
<dbReference type="InterPro" id="IPR024516">
    <property type="entry name" value="Mce_C"/>
</dbReference>
<proteinExistence type="predicted"/>
<comment type="caution">
    <text evidence="3">The sequence shown here is derived from an EMBL/GenBank/DDBJ whole genome shotgun (WGS) entry which is preliminary data.</text>
</comment>
<feature type="domain" description="Mammalian cell entry C-terminal" evidence="2">
    <location>
        <begin position="123"/>
        <end position="343"/>
    </location>
</feature>
<feature type="domain" description="Mce/MlaD" evidence="1">
    <location>
        <begin position="40"/>
        <end position="115"/>
    </location>
</feature>
<dbReference type="EMBL" id="BAABIS010000001">
    <property type="protein sequence ID" value="GAA4835303.1"/>
    <property type="molecule type" value="Genomic_DNA"/>
</dbReference>
<keyword evidence="4" id="KW-1185">Reference proteome</keyword>
<dbReference type="PANTHER" id="PTHR33371">
    <property type="entry name" value="INTERMEMBRANE PHOSPHOLIPID TRANSPORT SYSTEM BINDING PROTEIN MLAD-RELATED"/>
    <property type="match status" value="1"/>
</dbReference>
<evidence type="ECO:0000313" key="4">
    <source>
        <dbReference type="Proteomes" id="UP001501752"/>
    </source>
</evidence>
<dbReference type="PANTHER" id="PTHR33371:SF19">
    <property type="entry name" value="MCE-FAMILY PROTEIN MCE4A"/>
    <property type="match status" value="1"/>
</dbReference>
<evidence type="ECO:0000259" key="1">
    <source>
        <dbReference type="Pfam" id="PF02470"/>
    </source>
</evidence>
<gene>
    <name evidence="3" type="ORF">GCM10023235_07510</name>
</gene>
<evidence type="ECO:0000259" key="2">
    <source>
        <dbReference type="Pfam" id="PF11887"/>
    </source>
</evidence>
<dbReference type="Pfam" id="PF02470">
    <property type="entry name" value="MlaD"/>
    <property type="match status" value="1"/>
</dbReference>
<evidence type="ECO:0000313" key="3">
    <source>
        <dbReference type="EMBL" id="GAA4835303.1"/>
    </source>
</evidence>
<dbReference type="InterPro" id="IPR003399">
    <property type="entry name" value="Mce/MlaD"/>
</dbReference>